<evidence type="ECO:0008006" key="5">
    <source>
        <dbReference type="Google" id="ProtNLM"/>
    </source>
</evidence>
<dbReference type="InterPro" id="IPR010998">
    <property type="entry name" value="Integrase_recombinase_N"/>
</dbReference>
<dbReference type="InParanoid" id="A0A803K8I3"/>
<feature type="region of interest" description="Disordered" evidence="3">
    <location>
        <begin position="217"/>
        <end position="551"/>
    </location>
</feature>
<feature type="region of interest" description="Disordered" evidence="3">
    <location>
        <begin position="41"/>
        <end position="63"/>
    </location>
</feature>
<feature type="region of interest" description="Disordered" evidence="3">
    <location>
        <begin position="1"/>
        <end position="20"/>
    </location>
</feature>
<dbReference type="InterPro" id="IPR013762">
    <property type="entry name" value="Integrase-like_cat_sf"/>
</dbReference>
<keyword evidence="1" id="KW-0238">DNA-binding</keyword>
<organism evidence="4">
    <name type="scientific">Xenopus tropicalis</name>
    <name type="common">Western clawed frog</name>
    <name type="synonym">Silurana tropicalis</name>
    <dbReference type="NCBI Taxonomy" id="8364"/>
    <lineage>
        <taxon>Eukaryota</taxon>
        <taxon>Metazoa</taxon>
        <taxon>Chordata</taxon>
        <taxon>Craniata</taxon>
        <taxon>Vertebrata</taxon>
        <taxon>Euteleostomi</taxon>
        <taxon>Amphibia</taxon>
        <taxon>Batrachia</taxon>
        <taxon>Anura</taxon>
        <taxon>Pipoidea</taxon>
        <taxon>Pipidae</taxon>
        <taxon>Xenopodinae</taxon>
        <taxon>Xenopus</taxon>
        <taxon>Silurana</taxon>
    </lineage>
</organism>
<dbReference type="PANTHER" id="PTHR33066">
    <property type="entry name" value="INTEGRASE_SAM-LIKE_N DOMAIN-CONTAINING PROTEIN"/>
    <property type="match status" value="1"/>
</dbReference>
<proteinExistence type="predicted"/>
<dbReference type="Ensembl" id="ENSXETT00000107472">
    <property type="protein sequence ID" value="ENSXETP00000116546"/>
    <property type="gene ID" value="ENSXETG00000042309"/>
</dbReference>
<name>A0A803K8I3_XENTR</name>
<dbReference type="InterPro" id="IPR011010">
    <property type="entry name" value="DNA_brk_join_enz"/>
</dbReference>
<keyword evidence="2" id="KW-0233">DNA recombination</keyword>
<dbReference type="SUPFAM" id="SSF56349">
    <property type="entry name" value="DNA breaking-rejoining enzymes"/>
    <property type="match status" value="1"/>
</dbReference>
<protein>
    <recommendedName>
        <fullName evidence="5">Tyr recombinase domain-containing protein</fullName>
    </recommendedName>
</protein>
<feature type="compositionally biased region" description="Polar residues" evidence="3">
    <location>
        <begin position="245"/>
        <end position="264"/>
    </location>
</feature>
<dbReference type="GO" id="GO:0003677">
    <property type="term" value="F:DNA binding"/>
    <property type="evidence" value="ECO:0007669"/>
    <property type="project" value="UniProtKB-KW"/>
</dbReference>
<evidence type="ECO:0000256" key="1">
    <source>
        <dbReference type="ARBA" id="ARBA00023125"/>
    </source>
</evidence>
<evidence type="ECO:0000256" key="3">
    <source>
        <dbReference type="SAM" id="MobiDB-lite"/>
    </source>
</evidence>
<dbReference type="Gene3D" id="1.10.443.10">
    <property type="entry name" value="Intergrase catalytic core"/>
    <property type="match status" value="1"/>
</dbReference>
<feature type="compositionally biased region" description="Basic and acidic residues" evidence="3">
    <location>
        <begin position="266"/>
        <end position="277"/>
    </location>
</feature>
<sequence>MGSSDHCNRLSTGISRNPSSTFLYVQGTTSDTQTASLSLHNRKATQDRSNHTGTPKPEVPGLLFKPVYSPKEGWLLPPYSGLKAPEQMDSLPQIQNGVSPHHHPSPGTRRLSGFLGHSRRIPACSNFSTTPTIPPVRLSESTLSICRTTLRSIFGPPNIHEDHGIHGSLPPCPRCIHNALLGRPTNQGEIQDIGRTQCTADSPEPPDVRMVHQPGQVVPISQPKYGISRSTVPDGHTESIPPKGQTAQDPEIDQNTQILSTPNNPDVHESPGTDGLHHGGSRIRPVPSSTPSDGGVETPEQDITSSENNTSRGHPEVTQLVANTGTANPRKDISGTSVANINHRRQPHRMGSNLSRKSRTRTLDTGGSTSPNKHIGTTSHTASPPVVGTPSEEPSGSDPIRQCHSSGIYKSTGGHKKQQGESGSVLHPRVGRKDRHSTFGNSHSRSEQRRGRFSQQAPSGPGRVAITPGCIPMPDTEMGDARNRPHGLQAQSESSQILRKVPRPPGRRGGRHDPTVEISTGIRFSPSPNATSRTTEDSQRTGHSDSSRTTVAQEILVLKSSRTLIRTSNISSSVSTASGSGPGFSSQTSALHLNGMALEAAVLRQKGFSEEVIMTMIKARKPVTSKIYHRVWECYRRWCEDEEFSFTELRIPQILQFLQLGLQKGLKLGSLKTQISALSILFQERIALSEDVRTFLQGVARISPMFRHPIPPWDLNLVLNALLDSPFEPLSEVEIETLTRKTVFLVAISSARRVSELGALSCSEPFLVFHEDRAVLRTIPGFLPKVVSNFHINTEIVLPSFCNKPKNDKETRLHQLDVVRALKTYTSRTRAFRKTDSLFMIPSGARKGLPATKTTIARWIKETIRRSYLAKKKVPPIKIRAHSTRSLGTSWAHRNFASAEQVCRAATWSSLHTFTKFYQFNTYLSAEATFGRKVLQAVIS</sequence>
<accession>A0A803K8I3</accession>
<reference evidence="4" key="1">
    <citation type="journal article" date="2010" name="Science">
        <title>The genome of the Western clawed frog Xenopus tropicalis.</title>
        <authorList>
            <person name="Hellsten U."/>
            <person name="Harland R.M."/>
            <person name="Gilchrist M.J."/>
            <person name="Hendrix D."/>
            <person name="Jurka J."/>
            <person name="Kapitonov V."/>
            <person name="Ovcharenko I."/>
            <person name="Putnam N.H."/>
            <person name="Shu S."/>
            <person name="Taher L."/>
            <person name="Blitz I.L."/>
            <person name="Blumberg B."/>
            <person name="Dichmann D.S."/>
            <person name="Dubchak I."/>
            <person name="Amaya E."/>
            <person name="Detter J.C."/>
            <person name="Fletcher R."/>
            <person name="Gerhard D.S."/>
            <person name="Goodstein D."/>
            <person name="Graves T."/>
            <person name="Grigoriev I.V."/>
            <person name="Grimwood J."/>
            <person name="Kawashima T."/>
            <person name="Lindquist E."/>
            <person name="Lucas S.M."/>
            <person name="Mead P.E."/>
            <person name="Mitros T."/>
            <person name="Ogino H."/>
            <person name="Ohta Y."/>
            <person name="Poliakov A.V."/>
            <person name="Pollet N."/>
            <person name="Robert J."/>
            <person name="Salamov A."/>
            <person name="Sater A.K."/>
            <person name="Schmutz J."/>
            <person name="Terry A."/>
            <person name="Vize P.D."/>
            <person name="Warren W.C."/>
            <person name="Wells D."/>
            <person name="Wills A."/>
            <person name="Wilson R.K."/>
            <person name="Zimmerman L.B."/>
            <person name="Zorn A.M."/>
            <person name="Grainger R."/>
            <person name="Grammer T."/>
            <person name="Khokha M.K."/>
            <person name="Richardson P.M."/>
            <person name="Rokhsar D.S."/>
        </authorList>
    </citation>
    <scope>NUCLEOTIDE SEQUENCE [LARGE SCALE GENOMIC DNA]</scope>
    <source>
        <strain evidence="4">Nigerian</strain>
    </source>
</reference>
<evidence type="ECO:0000256" key="2">
    <source>
        <dbReference type="ARBA" id="ARBA00023172"/>
    </source>
</evidence>
<dbReference type="GO" id="GO:0006310">
    <property type="term" value="P:DNA recombination"/>
    <property type="evidence" value="ECO:0007669"/>
    <property type="project" value="UniProtKB-KW"/>
</dbReference>
<feature type="compositionally biased region" description="Polar residues" evidence="3">
    <location>
        <begin position="301"/>
        <end position="312"/>
    </location>
</feature>
<dbReference type="GO" id="GO:0015074">
    <property type="term" value="P:DNA integration"/>
    <property type="evidence" value="ECO:0007669"/>
    <property type="project" value="InterPro"/>
</dbReference>
<feature type="compositionally biased region" description="Polar residues" evidence="3">
    <location>
        <begin position="363"/>
        <end position="382"/>
    </location>
</feature>
<dbReference type="Gene3D" id="1.10.150.130">
    <property type="match status" value="1"/>
</dbReference>
<evidence type="ECO:0000313" key="4">
    <source>
        <dbReference type="Ensembl" id="ENSXETP00000116546"/>
    </source>
</evidence>
<dbReference type="GeneTree" id="ENSGT01070000254374"/>
<feature type="compositionally biased region" description="Basic residues" evidence="3">
    <location>
        <begin position="500"/>
        <end position="510"/>
    </location>
</feature>
<reference evidence="4" key="2">
    <citation type="submission" date="2021-03" db="UniProtKB">
        <authorList>
            <consortium name="Ensembl"/>
        </authorList>
    </citation>
    <scope>IDENTIFICATION</scope>
</reference>
<dbReference type="PANTHER" id="PTHR33066:SF2">
    <property type="entry name" value="FILAGGRIN-2-LIKE"/>
    <property type="match status" value="1"/>
</dbReference>
<feature type="compositionally biased region" description="Basic and acidic residues" evidence="3">
    <location>
        <begin position="534"/>
        <end position="546"/>
    </location>
</feature>
<dbReference type="AlphaFoldDB" id="A0A803K8I3"/>